<dbReference type="HOGENOM" id="CLU_1753034_0_0_1"/>
<dbReference type="PaxDb" id="29760-VIT_06s0009g03710.t01"/>
<feature type="transmembrane region" description="Helical" evidence="1">
    <location>
        <begin position="108"/>
        <end position="137"/>
    </location>
</feature>
<dbReference type="AlphaFoldDB" id="D7T137"/>
<keyword evidence="1" id="KW-0812">Transmembrane</keyword>
<evidence type="ECO:0000313" key="3">
    <source>
        <dbReference type="Proteomes" id="UP000009183"/>
    </source>
</evidence>
<accession>D7T137</accession>
<name>D7T137_VITVI</name>
<keyword evidence="1" id="KW-0472">Membrane</keyword>
<evidence type="ECO:0000256" key="1">
    <source>
        <dbReference type="SAM" id="Phobius"/>
    </source>
</evidence>
<dbReference type="STRING" id="29760.D7T137"/>
<keyword evidence="1" id="KW-1133">Transmembrane helix</keyword>
<sequence length="149" mass="17000">MKERYAITGMRRLANRINLVFLEESSLGDGLGGGYRMLSPAGNRNLRISWSEELSCPTLGSCKSAWKCHLHLPEYHSHLCLVSIQQSELFMAWVSYPQRRIDAKFTRLLIRMVILGFFLGQFSLISSFSTLITFLYFPAPLVISETAYN</sequence>
<dbReference type="eggNOG" id="KOG2574">
    <property type="taxonomic scope" value="Eukaryota"/>
</dbReference>
<dbReference type="Proteomes" id="UP000009183">
    <property type="component" value="Chromosome 6"/>
</dbReference>
<organism evidence="2 3">
    <name type="scientific">Vitis vinifera</name>
    <name type="common">Grape</name>
    <dbReference type="NCBI Taxonomy" id="29760"/>
    <lineage>
        <taxon>Eukaryota</taxon>
        <taxon>Viridiplantae</taxon>
        <taxon>Streptophyta</taxon>
        <taxon>Embryophyta</taxon>
        <taxon>Tracheophyta</taxon>
        <taxon>Spermatophyta</taxon>
        <taxon>Magnoliopsida</taxon>
        <taxon>eudicotyledons</taxon>
        <taxon>Gunneridae</taxon>
        <taxon>Pentapetalae</taxon>
        <taxon>rosids</taxon>
        <taxon>Vitales</taxon>
        <taxon>Vitaceae</taxon>
        <taxon>Viteae</taxon>
        <taxon>Vitis</taxon>
    </lineage>
</organism>
<evidence type="ECO:0000313" key="2">
    <source>
        <dbReference type="EMBL" id="CBI24216.3"/>
    </source>
</evidence>
<gene>
    <name evidence="2" type="ordered locus">VIT_06s0009g03710</name>
</gene>
<reference evidence="3" key="1">
    <citation type="journal article" date="2007" name="Nature">
        <title>The grapevine genome sequence suggests ancestral hexaploidization in major angiosperm phyla.</title>
        <authorList>
            <consortium name="The French-Italian Public Consortium for Grapevine Genome Characterization."/>
            <person name="Jaillon O."/>
            <person name="Aury J.-M."/>
            <person name="Noel B."/>
            <person name="Policriti A."/>
            <person name="Clepet C."/>
            <person name="Casagrande A."/>
            <person name="Choisne N."/>
            <person name="Aubourg S."/>
            <person name="Vitulo N."/>
            <person name="Jubin C."/>
            <person name="Vezzi A."/>
            <person name="Legeai F."/>
            <person name="Hugueney P."/>
            <person name="Dasilva C."/>
            <person name="Horner D."/>
            <person name="Mica E."/>
            <person name="Jublot D."/>
            <person name="Poulain J."/>
            <person name="Bruyere C."/>
            <person name="Billault A."/>
            <person name="Segurens B."/>
            <person name="Gouyvenoux M."/>
            <person name="Ugarte E."/>
            <person name="Cattonaro F."/>
            <person name="Anthouard V."/>
            <person name="Vico V."/>
            <person name="Del Fabbro C."/>
            <person name="Alaux M."/>
            <person name="Di Gaspero G."/>
            <person name="Dumas V."/>
            <person name="Felice N."/>
            <person name="Paillard S."/>
            <person name="Juman I."/>
            <person name="Moroldo M."/>
            <person name="Scalabrin S."/>
            <person name="Canaguier A."/>
            <person name="Le Clainche I."/>
            <person name="Malacrida G."/>
            <person name="Durand E."/>
            <person name="Pesole G."/>
            <person name="Laucou V."/>
            <person name="Chatelet P."/>
            <person name="Merdinoglu D."/>
            <person name="Delledonne M."/>
            <person name="Pezzotti M."/>
            <person name="Lecharny A."/>
            <person name="Scarpelli C."/>
            <person name="Artiguenave F."/>
            <person name="Pe M.E."/>
            <person name="Valle G."/>
            <person name="Morgante M."/>
            <person name="Caboche M."/>
            <person name="Adam-Blondon A.-F."/>
            <person name="Weissenbach J."/>
            <person name="Quetier F."/>
            <person name="Wincker P."/>
        </authorList>
    </citation>
    <scope>NUCLEOTIDE SEQUENCE [LARGE SCALE GENOMIC DNA]</scope>
    <source>
        <strain evidence="3">cv. Pinot noir / PN40024</strain>
    </source>
</reference>
<protein>
    <submittedName>
        <fullName evidence="2">Uncharacterized protein</fullName>
    </submittedName>
</protein>
<dbReference type="EMBL" id="FN595504">
    <property type="protein sequence ID" value="CBI24216.3"/>
    <property type="molecule type" value="Genomic_DNA"/>
</dbReference>
<proteinExistence type="predicted"/>
<keyword evidence="3" id="KW-1185">Reference proteome</keyword>
<dbReference type="InParanoid" id="D7T137"/>